<protein>
    <submittedName>
        <fullName evidence="1">Uncharacterized protein</fullName>
    </submittedName>
</protein>
<keyword evidence="2" id="KW-1185">Reference proteome</keyword>
<gene>
    <name evidence="1" type="ORF">PLEPLA_LOCUS1897</name>
</gene>
<organism evidence="1 2">
    <name type="scientific">Pleuronectes platessa</name>
    <name type="common">European plaice</name>
    <dbReference type="NCBI Taxonomy" id="8262"/>
    <lineage>
        <taxon>Eukaryota</taxon>
        <taxon>Metazoa</taxon>
        <taxon>Chordata</taxon>
        <taxon>Craniata</taxon>
        <taxon>Vertebrata</taxon>
        <taxon>Euteleostomi</taxon>
        <taxon>Actinopterygii</taxon>
        <taxon>Neopterygii</taxon>
        <taxon>Teleostei</taxon>
        <taxon>Neoteleostei</taxon>
        <taxon>Acanthomorphata</taxon>
        <taxon>Carangaria</taxon>
        <taxon>Pleuronectiformes</taxon>
        <taxon>Pleuronectoidei</taxon>
        <taxon>Pleuronectidae</taxon>
        <taxon>Pleuronectes</taxon>
    </lineage>
</organism>
<dbReference type="EMBL" id="CADEAL010000091">
    <property type="protein sequence ID" value="CAB1414190.1"/>
    <property type="molecule type" value="Genomic_DNA"/>
</dbReference>
<reference evidence="1" key="1">
    <citation type="submission" date="2020-03" db="EMBL/GenBank/DDBJ databases">
        <authorList>
            <person name="Weist P."/>
        </authorList>
    </citation>
    <scope>NUCLEOTIDE SEQUENCE</scope>
</reference>
<accession>A0A9N7TJG4</accession>
<dbReference type="AlphaFoldDB" id="A0A9N7TJG4"/>
<sequence length="67" mass="7974">MWRRRNDFIQDETDSRNMRDTVSACRETELHPRWRPGAFPAAEACRLMSGDDSLCWKSDTKTLKDRR</sequence>
<dbReference type="Proteomes" id="UP001153269">
    <property type="component" value="Unassembled WGS sequence"/>
</dbReference>
<comment type="caution">
    <text evidence="1">The sequence shown here is derived from an EMBL/GenBank/DDBJ whole genome shotgun (WGS) entry which is preliminary data.</text>
</comment>
<name>A0A9N7TJG4_PLEPL</name>
<evidence type="ECO:0000313" key="1">
    <source>
        <dbReference type="EMBL" id="CAB1414190.1"/>
    </source>
</evidence>
<evidence type="ECO:0000313" key="2">
    <source>
        <dbReference type="Proteomes" id="UP001153269"/>
    </source>
</evidence>
<proteinExistence type="predicted"/>